<evidence type="ECO:0000256" key="1">
    <source>
        <dbReference type="SAM" id="MobiDB-lite"/>
    </source>
</evidence>
<comment type="caution">
    <text evidence="2">The sequence shown here is derived from an EMBL/GenBank/DDBJ whole genome shotgun (WGS) entry which is preliminary data.</text>
</comment>
<evidence type="ECO:0000313" key="3">
    <source>
        <dbReference type="Proteomes" id="UP001162156"/>
    </source>
</evidence>
<feature type="region of interest" description="Disordered" evidence="1">
    <location>
        <begin position="128"/>
        <end position="195"/>
    </location>
</feature>
<dbReference type="Proteomes" id="UP001162156">
    <property type="component" value="Unassembled WGS sequence"/>
</dbReference>
<organism evidence="2 3">
    <name type="scientific">Rhamnusium bicolor</name>
    <dbReference type="NCBI Taxonomy" id="1586634"/>
    <lineage>
        <taxon>Eukaryota</taxon>
        <taxon>Metazoa</taxon>
        <taxon>Ecdysozoa</taxon>
        <taxon>Arthropoda</taxon>
        <taxon>Hexapoda</taxon>
        <taxon>Insecta</taxon>
        <taxon>Pterygota</taxon>
        <taxon>Neoptera</taxon>
        <taxon>Endopterygota</taxon>
        <taxon>Coleoptera</taxon>
        <taxon>Polyphaga</taxon>
        <taxon>Cucujiformia</taxon>
        <taxon>Chrysomeloidea</taxon>
        <taxon>Cerambycidae</taxon>
        <taxon>Lepturinae</taxon>
        <taxon>Rhagiini</taxon>
        <taxon>Rhamnusium</taxon>
    </lineage>
</organism>
<name>A0AAV8X6V6_9CUCU</name>
<sequence>MMYPLHLKYVSEQKENINPDQKDISSKINILSVVVVPRNISNDFENRSPLKLNDISKDILWKTPEKNADKYYAEKEKEGFKVPTPFKEVLVFPTPQIKDAPNRKRAVFPSDVSDKIYRQYWRKEQGKKEMSKKKIKTAEDIKQTEASKLEKQNENIKKNVKNKIKKPTHYSDSSSDYESNGDLEYEDEDLDISEP</sequence>
<keyword evidence="3" id="KW-1185">Reference proteome</keyword>
<reference evidence="2" key="1">
    <citation type="journal article" date="2023" name="Insect Mol. Biol.">
        <title>Genome sequencing provides insights into the evolution of gene families encoding plant cell wall-degrading enzymes in longhorned beetles.</title>
        <authorList>
            <person name="Shin N.R."/>
            <person name="Okamura Y."/>
            <person name="Kirsch R."/>
            <person name="Pauchet Y."/>
        </authorList>
    </citation>
    <scope>NUCLEOTIDE SEQUENCE</scope>
    <source>
        <strain evidence="2">RBIC_L_NR</strain>
    </source>
</reference>
<feature type="compositionally biased region" description="Acidic residues" evidence="1">
    <location>
        <begin position="179"/>
        <end position="195"/>
    </location>
</feature>
<gene>
    <name evidence="2" type="ORF">NQ314_013470</name>
</gene>
<dbReference type="AlphaFoldDB" id="A0AAV8X6V6"/>
<protein>
    <submittedName>
        <fullName evidence="2">Uncharacterized protein</fullName>
    </submittedName>
</protein>
<dbReference type="EMBL" id="JANEYF010003737">
    <property type="protein sequence ID" value="KAJ8934284.1"/>
    <property type="molecule type" value="Genomic_DNA"/>
</dbReference>
<accession>A0AAV8X6V6</accession>
<feature type="compositionally biased region" description="Basic residues" evidence="1">
    <location>
        <begin position="158"/>
        <end position="168"/>
    </location>
</feature>
<feature type="compositionally biased region" description="Basic and acidic residues" evidence="1">
    <location>
        <begin position="136"/>
        <end position="157"/>
    </location>
</feature>
<proteinExistence type="predicted"/>
<evidence type="ECO:0000313" key="2">
    <source>
        <dbReference type="EMBL" id="KAJ8934284.1"/>
    </source>
</evidence>